<evidence type="ECO:0000256" key="10">
    <source>
        <dbReference type="ARBA" id="ARBA00023011"/>
    </source>
</evidence>
<dbReference type="PANTHER" id="PTHR21257">
    <property type="entry name" value="DELTA(14)-STEROL REDUCTASE"/>
    <property type="match status" value="1"/>
</dbReference>
<keyword evidence="13" id="KW-1207">Sterol metabolism</keyword>
<evidence type="ECO:0000256" key="11">
    <source>
        <dbReference type="ARBA" id="ARBA00023098"/>
    </source>
</evidence>
<dbReference type="InterPro" id="IPR001171">
    <property type="entry name" value="ERG24_DHCR-like"/>
</dbReference>
<dbReference type="EMBL" id="WHUW01000013">
    <property type="protein sequence ID" value="KAF8440029.1"/>
    <property type="molecule type" value="Genomic_DNA"/>
</dbReference>
<comment type="subcellular location">
    <subcellularLocation>
        <location evidence="1">Membrane</location>
        <topology evidence="1">Multi-pass membrane protein</topology>
    </subcellularLocation>
</comment>
<dbReference type="GO" id="GO:0006696">
    <property type="term" value="P:ergosterol biosynthetic process"/>
    <property type="evidence" value="ECO:0007669"/>
    <property type="project" value="TreeGrafter"/>
</dbReference>
<name>A0AAD4BU99_BOLED</name>
<evidence type="ECO:0000256" key="1">
    <source>
        <dbReference type="ARBA" id="ARBA00004141"/>
    </source>
</evidence>
<evidence type="ECO:0000256" key="4">
    <source>
        <dbReference type="ARBA" id="ARBA00022516"/>
    </source>
</evidence>
<feature type="transmembrane region" description="Helical" evidence="20">
    <location>
        <begin position="154"/>
        <end position="175"/>
    </location>
</feature>
<evidence type="ECO:0000256" key="13">
    <source>
        <dbReference type="ARBA" id="ARBA00023166"/>
    </source>
</evidence>
<evidence type="ECO:0000256" key="15">
    <source>
        <dbReference type="ARBA" id="ARBA00052254"/>
    </source>
</evidence>
<comment type="similarity">
    <text evidence="2">Belongs to the ERG4/ERG24 family.</text>
</comment>
<keyword evidence="4" id="KW-0444">Lipid biosynthesis</keyword>
<keyword evidence="12 20" id="KW-0472">Membrane</keyword>
<dbReference type="AlphaFoldDB" id="A0AAD4BU99"/>
<feature type="transmembrane region" description="Helical" evidence="20">
    <location>
        <begin position="85"/>
        <end position="102"/>
    </location>
</feature>
<feature type="transmembrane region" description="Helical" evidence="20">
    <location>
        <begin position="244"/>
        <end position="261"/>
    </location>
</feature>
<gene>
    <name evidence="21" type="ORF">L210DRAFT_3541489</name>
</gene>
<keyword evidence="7" id="KW-0752">Steroid biosynthesis</keyword>
<evidence type="ECO:0000313" key="21">
    <source>
        <dbReference type="EMBL" id="KAF8440029.1"/>
    </source>
</evidence>
<feature type="transmembrane region" description="Helical" evidence="20">
    <location>
        <begin position="122"/>
        <end position="142"/>
    </location>
</feature>
<dbReference type="Pfam" id="PF01222">
    <property type="entry name" value="ERG4_ERG24"/>
    <property type="match status" value="1"/>
</dbReference>
<evidence type="ECO:0000256" key="14">
    <source>
        <dbReference type="ARBA" id="ARBA00023221"/>
    </source>
</evidence>
<evidence type="ECO:0000256" key="2">
    <source>
        <dbReference type="ARBA" id="ARBA00005402"/>
    </source>
</evidence>
<dbReference type="GO" id="GO:0050613">
    <property type="term" value="F:Delta14-sterol reductase activity"/>
    <property type="evidence" value="ECO:0007669"/>
    <property type="project" value="UniProtKB-EC"/>
</dbReference>
<evidence type="ECO:0000256" key="8">
    <source>
        <dbReference type="ARBA" id="ARBA00022989"/>
    </source>
</evidence>
<keyword evidence="6" id="KW-0521">NADP</keyword>
<accession>A0AAD4BU99</accession>
<evidence type="ECO:0000256" key="7">
    <source>
        <dbReference type="ARBA" id="ARBA00022955"/>
    </source>
</evidence>
<evidence type="ECO:0000256" key="9">
    <source>
        <dbReference type="ARBA" id="ARBA00023002"/>
    </source>
</evidence>
<keyword evidence="10" id="KW-0756">Sterol biosynthesis</keyword>
<evidence type="ECO:0000256" key="16">
    <source>
        <dbReference type="ARBA" id="ARBA00060638"/>
    </source>
</evidence>
<evidence type="ECO:0000256" key="18">
    <source>
        <dbReference type="ARBA" id="ARBA00077841"/>
    </source>
</evidence>
<evidence type="ECO:0000256" key="17">
    <source>
        <dbReference type="ARBA" id="ARBA00074394"/>
    </source>
</evidence>
<sequence>MSLIKPENDQLNPRTTTYEFMGPPGALLVTVGVPLMTYLLYFGCSESAGACPPSYVYSPSLLAAYVEESITDGQWWASLWDTEAALIYVAWYAFCVIAWAILPGDWVEGLTMRNGQNKKYKINAFSTFLLTLGITTGYIIRYGPESFTFLYDKWLGFVTASLIMSIVQAVAVYAFSFREGALLATGGNSGNPIYDFFIGRELNPSIGSFDIKSFNELRPGLILWVLIDISMVCVQAARRGGWENVTWSMWLVLAFQSFYVADGLYNEPAIFTTMDITTDGFGFMLAVGDITWVPFVYSLQARYLVFRPVELDIASTVGILAVNALGYWIFRDANGEKNDFRNGKNPKNLTYMTTERGTKLLTSGWWGRSRHPNYFGDLLMAVAWSLPTGFETPITYFYVTYFAVLLIHRQRRDDENCEKKYGKDWEKYKKLVPYRIIPYVY</sequence>
<protein>
    <recommendedName>
        <fullName evidence="17">Delta(14)-sterol reductase ERG24</fullName>
        <ecNumber evidence="3">1.3.1.70</ecNumber>
    </recommendedName>
    <alternativeName>
        <fullName evidence="19">C-14 sterol reductase ERG24</fullName>
    </alternativeName>
    <alternativeName>
        <fullName evidence="18">Sterol C14-reductase ERG24</fullName>
    </alternativeName>
</protein>
<dbReference type="Gene3D" id="1.20.120.1630">
    <property type="match status" value="1"/>
</dbReference>
<comment type="pathway">
    <text evidence="16">Steroid biosynthesis; zymosterol biosynthesis; zymosterol from lanosterol: step 2/6.</text>
</comment>
<organism evidence="21 22">
    <name type="scientific">Boletus edulis BED1</name>
    <dbReference type="NCBI Taxonomy" id="1328754"/>
    <lineage>
        <taxon>Eukaryota</taxon>
        <taxon>Fungi</taxon>
        <taxon>Dikarya</taxon>
        <taxon>Basidiomycota</taxon>
        <taxon>Agaricomycotina</taxon>
        <taxon>Agaricomycetes</taxon>
        <taxon>Agaricomycetidae</taxon>
        <taxon>Boletales</taxon>
        <taxon>Boletineae</taxon>
        <taxon>Boletaceae</taxon>
        <taxon>Boletoideae</taxon>
        <taxon>Boletus</taxon>
    </lineage>
</organism>
<evidence type="ECO:0000256" key="20">
    <source>
        <dbReference type="SAM" id="Phobius"/>
    </source>
</evidence>
<dbReference type="GO" id="GO:0005789">
    <property type="term" value="C:endoplasmic reticulum membrane"/>
    <property type="evidence" value="ECO:0007669"/>
    <property type="project" value="TreeGrafter"/>
</dbReference>
<comment type="catalytic activity">
    <reaction evidence="15">
        <text>4,4-dimethyl-5alpha-cholesta-8,24-dien-3beta-ol + NADP(+) = 4,4-dimethyl-5alpha-cholesta-8,14,24-trien-3beta-ol + NADPH + H(+)</text>
        <dbReference type="Rhea" id="RHEA:18561"/>
        <dbReference type="ChEBI" id="CHEBI:15378"/>
        <dbReference type="ChEBI" id="CHEBI:17813"/>
        <dbReference type="ChEBI" id="CHEBI:18364"/>
        <dbReference type="ChEBI" id="CHEBI:57783"/>
        <dbReference type="ChEBI" id="CHEBI:58349"/>
        <dbReference type="EC" id="1.3.1.70"/>
    </reaction>
    <physiologicalReaction direction="right-to-left" evidence="15">
        <dbReference type="Rhea" id="RHEA:18563"/>
    </physiologicalReaction>
</comment>
<keyword evidence="11" id="KW-0443">Lipid metabolism</keyword>
<feature type="transmembrane region" description="Helical" evidence="20">
    <location>
        <begin position="311"/>
        <end position="330"/>
    </location>
</feature>
<evidence type="ECO:0000256" key="5">
    <source>
        <dbReference type="ARBA" id="ARBA00022692"/>
    </source>
</evidence>
<dbReference type="FunFam" id="1.20.120.1630:FF:000009">
    <property type="entry name" value="C-14 sterol reductase"/>
    <property type="match status" value="1"/>
</dbReference>
<evidence type="ECO:0000256" key="6">
    <source>
        <dbReference type="ARBA" id="ARBA00022857"/>
    </source>
</evidence>
<dbReference type="Proteomes" id="UP001194468">
    <property type="component" value="Unassembled WGS sequence"/>
</dbReference>
<keyword evidence="22" id="KW-1185">Reference proteome</keyword>
<keyword evidence="14" id="KW-0753">Steroid metabolism</keyword>
<reference evidence="21" key="1">
    <citation type="submission" date="2019-10" db="EMBL/GenBank/DDBJ databases">
        <authorList>
            <consortium name="DOE Joint Genome Institute"/>
            <person name="Kuo A."/>
            <person name="Miyauchi S."/>
            <person name="Kiss E."/>
            <person name="Drula E."/>
            <person name="Kohler A."/>
            <person name="Sanchez-Garcia M."/>
            <person name="Andreopoulos B."/>
            <person name="Barry K.W."/>
            <person name="Bonito G."/>
            <person name="Buee M."/>
            <person name="Carver A."/>
            <person name="Chen C."/>
            <person name="Cichocki N."/>
            <person name="Clum A."/>
            <person name="Culley D."/>
            <person name="Crous P.W."/>
            <person name="Fauchery L."/>
            <person name="Girlanda M."/>
            <person name="Hayes R."/>
            <person name="Keri Z."/>
            <person name="LaButti K."/>
            <person name="Lipzen A."/>
            <person name="Lombard V."/>
            <person name="Magnuson J."/>
            <person name="Maillard F."/>
            <person name="Morin E."/>
            <person name="Murat C."/>
            <person name="Nolan M."/>
            <person name="Ohm R."/>
            <person name="Pangilinan J."/>
            <person name="Pereira M."/>
            <person name="Perotto S."/>
            <person name="Peter M."/>
            <person name="Riley R."/>
            <person name="Sitrit Y."/>
            <person name="Stielow B."/>
            <person name="Szollosi G."/>
            <person name="Zifcakova L."/>
            <person name="Stursova M."/>
            <person name="Spatafora J.W."/>
            <person name="Tedersoo L."/>
            <person name="Vaario L.-M."/>
            <person name="Yamada A."/>
            <person name="Yan M."/>
            <person name="Wang P."/>
            <person name="Xu J."/>
            <person name="Bruns T."/>
            <person name="Baldrian P."/>
            <person name="Vilgalys R."/>
            <person name="Henrissat B."/>
            <person name="Grigoriev I.V."/>
            <person name="Hibbett D."/>
            <person name="Nagy L.G."/>
            <person name="Martin F.M."/>
        </authorList>
    </citation>
    <scope>NUCLEOTIDE SEQUENCE</scope>
    <source>
        <strain evidence="21">BED1</strain>
    </source>
</reference>
<keyword evidence="5 20" id="KW-0812">Transmembrane</keyword>
<keyword evidence="9" id="KW-0560">Oxidoreductase</keyword>
<dbReference type="EC" id="1.3.1.70" evidence="3"/>
<dbReference type="PANTHER" id="PTHR21257:SF52">
    <property type="entry name" value="DELTA(14)-STEROL REDUCTASE TM7SF2"/>
    <property type="match status" value="1"/>
</dbReference>
<dbReference type="InterPro" id="IPR018083">
    <property type="entry name" value="Sterol_reductase_CS"/>
</dbReference>
<comment type="caution">
    <text evidence="21">The sequence shown here is derived from an EMBL/GenBank/DDBJ whole genome shotgun (WGS) entry which is preliminary data.</text>
</comment>
<evidence type="ECO:0000313" key="22">
    <source>
        <dbReference type="Proteomes" id="UP001194468"/>
    </source>
</evidence>
<feature type="transmembrane region" description="Helical" evidence="20">
    <location>
        <begin position="378"/>
        <end position="404"/>
    </location>
</feature>
<keyword evidence="8 20" id="KW-1133">Transmembrane helix</keyword>
<evidence type="ECO:0000256" key="3">
    <source>
        <dbReference type="ARBA" id="ARBA00012413"/>
    </source>
</evidence>
<evidence type="ECO:0000256" key="19">
    <source>
        <dbReference type="ARBA" id="ARBA00083315"/>
    </source>
</evidence>
<evidence type="ECO:0000256" key="12">
    <source>
        <dbReference type="ARBA" id="ARBA00023136"/>
    </source>
</evidence>
<feature type="transmembrane region" description="Helical" evidence="20">
    <location>
        <begin position="281"/>
        <end position="299"/>
    </location>
</feature>
<feature type="transmembrane region" description="Helical" evidence="20">
    <location>
        <begin position="20"/>
        <end position="41"/>
    </location>
</feature>
<dbReference type="PROSITE" id="PS01018">
    <property type="entry name" value="STEROL_REDUCT_2"/>
    <property type="match status" value="1"/>
</dbReference>
<proteinExistence type="inferred from homology"/>
<reference evidence="21" key="2">
    <citation type="journal article" date="2020" name="Nat. Commun.">
        <title>Large-scale genome sequencing of mycorrhizal fungi provides insights into the early evolution of symbiotic traits.</title>
        <authorList>
            <person name="Miyauchi S."/>
            <person name="Kiss E."/>
            <person name="Kuo A."/>
            <person name="Drula E."/>
            <person name="Kohler A."/>
            <person name="Sanchez-Garcia M."/>
            <person name="Morin E."/>
            <person name="Andreopoulos B."/>
            <person name="Barry K.W."/>
            <person name="Bonito G."/>
            <person name="Buee M."/>
            <person name="Carver A."/>
            <person name="Chen C."/>
            <person name="Cichocki N."/>
            <person name="Clum A."/>
            <person name="Culley D."/>
            <person name="Crous P.W."/>
            <person name="Fauchery L."/>
            <person name="Girlanda M."/>
            <person name="Hayes R.D."/>
            <person name="Keri Z."/>
            <person name="LaButti K."/>
            <person name="Lipzen A."/>
            <person name="Lombard V."/>
            <person name="Magnuson J."/>
            <person name="Maillard F."/>
            <person name="Murat C."/>
            <person name="Nolan M."/>
            <person name="Ohm R.A."/>
            <person name="Pangilinan J."/>
            <person name="Pereira M.F."/>
            <person name="Perotto S."/>
            <person name="Peter M."/>
            <person name="Pfister S."/>
            <person name="Riley R."/>
            <person name="Sitrit Y."/>
            <person name="Stielow J.B."/>
            <person name="Szollosi G."/>
            <person name="Zifcakova L."/>
            <person name="Stursova M."/>
            <person name="Spatafora J.W."/>
            <person name="Tedersoo L."/>
            <person name="Vaario L.M."/>
            <person name="Yamada A."/>
            <person name="Yan M."/>
            <person name="Wang P."/>
            <person name="Xu J."/>
            <person name="Bruns T."/>
            <person name="Baldrian P."/>
            <person name="Vilgalys R."/>
            <person name="Dunand C."/>
            <person name="Henrissat B."/>
            <person name="Grigoriev I.V."/>
            <person name="Hibbett D."/>
            <person name="Nagy L.G."/>
            <person name="Martin F.M."/>
        </authorList>
    </citation>
    <scope>NUCLEOTIDE SEQUENCE</scope>
    <source>
        <strain evidence="21">BED1</strain>
    </source>
</reference>